<dbReference type="PROSITE" id="PS51257">
    <property type="entry name" value="PROKAR_LIPOPROTEIN"/>
    <property type="match status" value="1"/>
</dbReference>
<reference evidence="1 2" key="1">
    <citation type="submission" date="2018-06" db="EMBL/GenBank/DDBJ databases">
        <title>Pedobacter endophyticus sp. nov., an endophytic bacterium isolated from a leaf of Triticum aestivum.</title>
        <authorList>
            <person name="Zhang L."/>
        </authorList>
    </citation>
    <scope>NUCLEOTIDE SEQUENCE [LARGE SCALE GENOMIC DNA]</scope>
    <source>
        <strain evidence="1 2">CM134L-2</strain>
    </source>
</reference>
<keyword evidence="2" id="KW-1185">Reference proteome</keyword>
<organism evidence="1 2">
    <name type="scientific">Pedobacter chitinilyticus</name>
    <dbReference type="NCBI Taxonomy" id="2233776"/>
    <lineage>
        <taxon>Bacteria</taxon>
        <taxon>Pseudomonadati</taxon>
        <taxon>Bacteroidota</taxon>
        <taxon>Sphingobacteriia</taxon>
        <taxon>Sphingobacteriales</taxon>
        <taxon>Sphingobacteriaceae</taxon>
        <taxon>Pedobacter</taxon>
    </lineage>
</organism>
<dbReference type="RefSeq" id="WP_113647750.1">
    <property type="nucleotide sequence ID" value="NZ_QMHN01000003.1"/>
</dbReference>
<evidence type="ECO:0000313" key="2">
    <source>
        <dbReference type="Proteomes" id="UP000284120"/>
    </source>
</evidence>
<name>A0A443YVG4_9SPHI</name>
<dbReference type="InterPro" id="IPR010916">
    <property type="entry name" value="TonB_box_CS"/>
</dbReference>
<sequence>MKRYIGVLSICLLALASCKKNDPITELGSTNNEFASQLRVTYNNTRPVFGDTLIVSASTWQRDDKFQKVAFYETLVENVGIQLALKNGTSIITKTNDEATLVLVDSIAKKQVALEVKATDLDKYWVTSTNNYVINHPYKVERKTGKYPNDATLINGMSDNEFNTLKGLLAYTMTRNDYLALFPTAPTTHFTTGGTYVLSATGMKNLRDNCTRAMLVAIVNTIKKVGNYSITIDVNAVTPTNTITAATRTFDITL</sequence>
<comment type="caution">
    <text evidence="1">The sequence shown here is derived from an EMBL/GenBank/DDBJ whole genome shotgun (WGS) entry which is preliminary data.</text>
</comment>
<protein>
    <submittedName>
        <fullName evidence="1">Uncharacterized protein</fullName>
    </submittedName>
</protein>
<accession>A0A443YVG4</accession>
<dbReference type="Proteomes" id="UP000284120">
    <property type="component" value="Unassembled WGS sequence"/>
</dbReference>
<proteinExistence type="predicted"/>
<evidence type="ECO:0000313" key="1">
    <source>
        <dbReference type="EMBL" id="RWU07786.1"/>
    </source>
</evidence>
<dbReference type="PROSITE" id="PS00430">
    <property type="entry name" value="TONB_DEPENDENT_REC_1"/>
    <property type="match status" value="1"/>
</dbReference>
<dbReference type="AlphaFoldDB" id="A0A443YVG4"/>
<dbReference type="OrthoDB" id="705523at2"/>
<dbReference type="EMBL" id="SAYW01000003">
    <property type="protein sequence ID" value="RWU07786.1"/>
    <property type="molecule type" value="Genomic_DNA"/>
</dbReference>
<gene>
    <name evidence="1" type="ORF">DPV69_12470</name>
</gene>